<keyword evidence="3" id="KW-1185">Reference proteome</keyword>
<feature type="region of interest" description="Disordered" evidence="1">
    <location>
        <begin position="15"/>
        <end position="53"/>
    </location>
</feature>
<comment type="caution">
    <text evidence="2">The sequence shown here is derived from an EMBL/GenBank/DDBJ whole genome shotgun (WGS) entry which is preliminary data.</text>
</comment>
<gene>
    <name evidence="2" type="ORF">QE152_g38764</name>
</gene>
<proteinExistence type="predicted"/>
<accession>A0AAW1HW20</accession>
<dbReference type="AlphaFoldDB" id="A0AAW1HW20"/>
<evidence type="ECO:0000313" key="2">
    <source>
        <dbReference type="EMBL" id="KAK9680862.1"/>
    </source>
</evidence>
<evidence type="ECO:0000256" key="1">
    <source>
        <dbReference type="SAM" id="MobiDB-lite"/>
    </source>
</evidence>
<sequence length="76" mass="7907">MTAGARATCFLGYEPDASDHRTRTGNGGGTRSHASDHRTRTGNGGGGLGHKKNSMIKNSMCLVCGGKLDGDGEKER</sequence>
<evidence type="ECO:0000313" key="3">
    <source>
        <dbReference type="Proteomes" id="UP001458880"/>
    </source>
</evidence>
<reference evidence="2 3" key="1">
    <citation type="journal article" date="2024" name="BMC Genomics">
        <title>De novo assembly and annotation of Popillia japonica's genome with initial clues to its potential as an invasive pest.</title>
        <authorList>
            <person name="Cucini C."/>
            <person name="Boschi S."/>
            <person name="Funari R."/>
            <person name="Cardaioli E."/>
            <person name="Iannotti N."/>
            <person name="Marturano G."/>
            <person name="Paoli F."/>
            <person name="Bruttini M."/>
            <person name="Carapelli A."/>
            <person name="Frati F."/>
            <person name="Nardi F."/>
        </authorList>
    </citation>
    <scope>NUCLEOTIDE SEQUENCE [LARGE SCALE GENOMIC DNA]</scope>
    <source>
        <strain evidence="2">DMR45628</strain>
    </source>
</reference>
<name>A0AAW1HW20_POPJA</name>
<organism evidence="2 3">
    <name type="scientific">Popillia japonica</name>
    <name type="common">Japanese beetle</name>
    <dbReference type="NCBI Taxonomy" id="7064"/>
    <lineage>
        <taxon>Eukaryota</taxon>
        <taxon>Metazoa</taxon>
        <taxon>Ecdysozoa</taxon>
        <taxon>Arthropoda</taxon>
        <taxon>Hexapoda</taxon>
        <taxon>Insecta</taxon>
        <taxon>Pterygota</taxon>
        <taxon>Neoptera</taxon>
        <taxon>Endopterygota</taxon>
        <taxon>Coleoptera</taxon>
        <taxon>Polyphaga</taxon>
        <taxon>Scarabaeiformia</taxon>
        <taxon>Scarabaeidae</taxon>
        <taxon>Rutelinae</taxon>
        <taxon>Popillia</taxon>
    </lineage>
</organism>
<dbReference type="EMBL" id="JASPKY010000862">
    <property type="protein sequence ID" value="KAK9680862.1"/>
    <property type="molecule type" value="Genomic_DNA"/>
</dbReference>
<protein>
    <submittedName>
        <fullName evidence="2">Uncharacterized protein</fullName>
    </submittedName>
</protein>
<dbReference type="Proteomes" id="UP001458880">
    <property type="component" value="Unassembled WGS sequence"/>
</dbReference>